<sequence>MIEKSTPDPSHDRAFYRLRDRSAAGRETVDTLPWAAGPWSPEAQHGGPPAALLGRAVESVGGGVVGRFTMELHGPVPVGPLATSTTVLRPGRSVQLVGAELYDVGRDRVVASARAWVFPASEAGPARPTPPVHGPEDGKVHPRPTAWHGGYLDAVEWRWVVGSVEEAGPGVVWMRPPDLVEGEPITPLQRLLACVDSASGVSAALDVRRWTFLNTELTVHVLRPPVGEWVCLDAETTLGPGSVGVATAAVHDRRGLVARSSQALLVAPR</sequence>
<feature type="domain" description="Acyl-CoA thioesterase-like C-terminal" evidence="2">
    <location>
        <begin position="135"/>
        <end position="266"/>
    </location>
</feature>
<organism evidence="3 4">
    <name type="scientific">Nocardioides panaciterrulae</name>
    <dbReference type="NCBI Taxonomy" id="661492"/>
    <lineage>
        <taxon>Bacteria</taxon>
        <taxon>Bacillati</taxon>
        <taxon>Actinomycetota</taxon>
        <taxon>Actinomycetes</taxon>
        <taxon>Propionibacteriales</taxon>
        <taxon>Nocardioidaceae</taxon>
        <taxon>Nocardioides</taxon>
    </lineage>
</organism>
<dbReference type="Pfam" id="PF20789">
    <property type="entry name" value="4HBT_3C"/>
    <property type="match status" value="1"/>
</dbReference>
<dbReference type="EMBL" id="JACCBG010000001">
    <property type="protein sequence ID" value="NYD43403.1"/>
    <property type="molecule type" value="Genomic_DNA"/>
</dbReference>
<comment type="caution">
    <text evidence="3">The sequence shown here is derived from an EMBL/GenBank/DDBJ whole genome shotgun (WGS) entry which is preliminary data.</text>
</comment>
<evidence type="ECO:0000313" key="4">
    <source>
        <dbReference type="Proteomes" id="UP000535511"/>
    </source>
</evidence>
<dbReference type="RefSeq" id="WP_218851537.1">
    <property type="nucleotide sequence ID" value="NZ_JACCBG010000001.1"/>
</dbReference>
<dbReference type="InterPro" id="IPR049450">
    <property type="entry name" value="ACOT8-like_C"/>
</dbReference>
<proteinExistence type="predicted"/>
<feature type="domain" description="Acyl-CoA thioesterase-like N-terminal HotDog" evidence="1">
    <location>
        <begin position="36"/>
        <end position="117"/>
    </location>
</feature>
<reference evidence="3 4" key="1">
    <citation type="submission" date="2020-07" db="EMBL/GenBank/DDBJ databases">
        <title>Sequencing the genomes of 1000 actinobacteria strains.</title>
        <authorList>
            <person name="Klenk H.-P."/>
        </authorList>
    </citation>
    <scope>NUCLEOTIDE SEQUENCE [LARGE SCALE GENOMIC DNA]</scope>
    <source>
        <strain evidence="3 4">DSM 21350</strain>
    </source>
</reference>
<evidence type="ECO:0000259" key="1">
    <source>
        <dbReference type="Pfam" id="PF13622"/>
    </source>
</evidence>
<dbReference type="InterPro" id="IPR049449">
    <property type="entry name" value="TesB_ACOT8-like_N"/>
</dbReference>
<evidence type="ECO:0000313" key="3">
    <source>
        <dbReference type="EMBL" id="NYD43403.1"/>
    </source>
</evidence>
<gene>
    <name evidence="3" type="ORF">BJZ21_003486</name>
</gene>
<evidence type="ECO:0000259" key="2">
    <source>
        <dbReference type="Pfam" id="PF20789"/>
    </source>
</evidence>
<dbReference type="InterPro" id="IPR029069">
    <property type="entry name" value="HotDog_dom_sf"/>
</dbReference>
<dbReference type="Proteomes" id="UP000535511">
    <property type="component" value="Unassembled WGS sequence"/>
</dbReference>
<name>A0A7Y9JCH1_9ACTN</name>
<protein>
    <recommendedName>
        <fullName evidence="5">Thioesterase family protein</fullName>
    </recommendedName>
</protein>
<dbReference type="AlphaFoldDB" id="A0A7Y9JCH1"/>
<keyword evidence="4" id="KW-1185">Reference proteome</keyword>
<dbReference type="Pfam" id="PF13622">
    <property type="entry name" value="4HBT_3"/>
    <property type="match status" value="1"/>
</dbReference>
<accession>A0A7Y9JCH1</accession>
<evidence type="ECO:0008006" key="5">
    <source>
        <dbReference type="Google" id="ProtNLM"/>
    </source>
</evidence>
<dbReference type="InterPro" id="IPR042171">
    <property type="entry name" value="Acyl-CoA_hotdog"/>
</dbReference>
<dbReference type="Gene3D" id="2.40.160.210">
    <property type="entry name" value="Acyl-CoA thioesterase, double hotdog domain"/>
    <property type="match status" value="1"/>
</dbReference>
<dbReference type="SUPFAM" id="SSF54637">
    <property type="entry name" value="Thioesterase/thiol ester dehydrase-isomerase"/>
    <property type="match status" value="2"/>
</dbReference>